<dbReference type="Gene3D" id="3.90.79.10">
    <property type="entry name" value="Nucleoside Triphosphate Pyrophosphohydrolase"/>
    <property type="match status" value="1"/>
</dbReference>
<name>A0A4D9D3K8_9STRA</name>
<protein>
    <recommendedName>
        <fullName evidence="4">Nudix hydrolase domain-containing protein</fullName>
    </recommendedName>
</protein>
<reference evidence="2 3" key="1">
    <citation type="submission" date="2019-01" db="EMBL/GenBank/DDBJ databases">
        <title>Nuclear Genome Assembly of the Microalgal Biofuel strain Nannochloropsis salina CCMP1776.</title>
        <authorList>
            <person name="Hovde B."/>
        </authorList>
    </citation>
    <scope>NUCLEOTIDE SEQUENCE [LARGE SCALE GENOMIC DNA]</scope>
    <source>
        <strain evidence="2 3">CCMP1776</strain>
    </source>
</reference>
<feature type="compositionally biased region" description="Gly residues" evidence="1">
    <location>
        <begin position="385"/>
        <end position="402"/>
    </location>
</feature>
<feature type="compositionally biased region" description="Acidic residues" evidence="1">
    <location>
        <begin position="326"/>
        <end position="339"/>
    </location>
</feature>
<evidence type="ECO:0008006" key="4">
    <source>
        <dbReference type="Google" id="ProtNLM"/>
    </source>
</evidence>
<evidence type="ECO:0000313" key="2">
    <source>
        <dbReference type="EMBL" id="TFJ84593.1"/>
    </source>
</evidence>
<comment type="caution">
    <text evidence="2">The sequence shown here is derived from an EMBL/GenBank/DDBJ whole genome shotgun (WGS) entry which is preliminary data.</text>
</comment>
<feature type="region of interest" description="Disordered" evidence="1">
    <location>
        <begin position="326"/>
        <end position="402"/>
    </location>
</feature>
<gene>
    <name evidence="2" type="ORF">NSK_004058</name>
</gene>
<sequence length="402" mass="43763">MSPSFDLPPARSPIVPTLFLAAFSTFLCTLPYAATAISPSSPSFPANPPSFYNARWVGKVRGGGDGEGSITPGLAPQDFTLLKEKDLYRGKWRSLLQRDVQYPDGRQVTFDVMDQPGSSVLVFIWNSTSHTTTLIEEYAPGSLQVIFTPVAGGCEDEKHEDPQHAAVLELEEEAHLKGGTWFNLLEGEGEEGVAADKYSTCPFHFYLVVDPVREVEKNARKRDDEELLVVHREVTLVEVRRLIRRGKMTVPGACASLLAMEKLRALKLLGKEGREEGREEEAQEESRTHGKRGEAGRSGGPKDLVKAEAWMAALRGGVWADGVEVAGEEGMEEEEEEEEKGFPGPSEGGRGSFAGWQPSREPTQERKPGRGRGARGRDGGRTGRGRGWGNSAKGGVGSERGG</sequence>
<evidence type="ECO:0000313" key="3">
    <source>
        <dbReference type="Proteomes" id="UP000355283"/>
    </source>
</evidence>
<dbReference type="EMBL" id="SDOX01000018">
    <property type="protein sequence ID" value="TFJ84593.1"/>
    <property type="molecule type" value="Genomic_DNA"/>
</dbReference>
<feature type="region of interest" description="Disordered" evidence="1">
    <location>
        <begin position="272"/>
        <end position="302"/>
    </location>
</feature>
<evidence type="ECO:0000256" key="1">
    <source>
        <dbReference type="SAM" id="MobiDB-lite"/>
    </source>
</evidence>
<dbReference type="AlphaFoldDB" id="A0A4D9D3K8"/>
<feature type="compositionally biased region" description="Basic and acidic residues" evidence="1">
    <location>
        <begin position="284"/>
        <end position="295"/>
    </location>
</feature>
<accession>A0A4D9D3K8</accession>
<dbReference type="SUPFAM" id="SSF55811">
    <property type="entry name" value="Nudix"/>
    <property type="match status" value="1"/>
</dbReference>
<organism evidence="2 3">
    <name type="scientific">Nannochloropsis salina CCMP1776</name>
    <dbReference type="NCBI Taxonomy" id="1027361"/>
    <lineage>
        <taxon>Eukaryota</taxon>
        <taxon>Sar</taxon>
        <taxon>Stramenopiles</taxon>
        <taxon>Ochrophyta</taxon>
        <taxon>Eustigmatophyceae</taxon>
        <taxon>Eustigmatales</taxon>
        <taxon>Monodopsidaceae</taxon>
        <taxon>Microchloropsis</taxon>
        <taxon>Microchloropsis salina</taxon>
    </lineage>
</organism>
<proteinExistence type="predicted"/>
<dbReference type="OrthoDB" id="185493at2759"/>
<dbReference type="Proteomes" id="UP000355283">
    <property type="component" value="Unassembled WGS sequence"/>
</dbReference>
<dbReference type="InterPro" id="IPR015797">
    <property type="entry name" value="NUDIX_hydrolase-like_dom_sf"/>
</dbReference>
<keyword evidence="3" id="KW-1185">Reference proteome</keyword>